<accession>A0A4Y2IMK5</accession>
<dbReference type="AlphaFoldDB" id="A0A4Y2IMK5"/>
<organism evidence="1 2">
    <name type="scientific">Araneus ventricosus</name>
    <name type="common">Orbweaver spider</name>
    <name type="synonym">Epeira ventricosa</name>
    <dbReference type="NCBI Taxonomy" id="182803"/>
    <lineage>
        <taxon>Eukaryota</taxon>
        <taxon>Metazoa</taxon>
        <taxon>Ecdysozoa</taxon>
        <taxon>Arthropoda</taxon>
        <taxon>Chelicerata</taxon>
        <taxon>Arachnida</taxon>
        <taxon>Araneae</taxon>
        <taxon>Araneomorphae</taxon>
        <taxon>Entelegynae</taxon>
        <taxon>Araneoidea</taxon>
        <taxon>Araneidae</taxon>
        <taxon>Araneus</taxon>
    </lineage>
</organism>
<name>A0A4Y2IMK5_ARAVE</name>
<sequence length="115" mass="13029">MAVSSAKKQFMIWLVLGEIRGVECIEKWTKDASLWNSGFYASNIGERMIELGPEGPVSKVFYKDDYEVVWNFELDKLVDQTITPHSVKYFADIKFLTNSGVPAPQKGATSILDEY</sequence>
<dbReference type="Proteomes" id="UP000499080">
    <property type="component" value="Unassembled WGS sequence"/>
</dbReference>
<evidence type="ECO:0000313" key="1">
    <source>
        <dbReference type="EMBL" id="GBM79101.1"/>
    </source>
</evidence>
<keyword evidence="2" id="KW-1185">Reference proteome</keyword>
<gene>
    <name evidence="1" type="ORF">AVEN_61157_1</name>
</gene>
<proteinExistence type="predicted"/>
<comment type="caution">
    <text evidence="1">The sequence shown here is derived from an EMBL/GenBank/DDBJ whole genome shotgun (WGS) entry which is preliminary data.</text>
</comment>
<protein>
    <submittedName>
        <fullName evidence="1">Uncharacterized protein</fullName>
    </submittedName>
</protein>
<dbReference type="EMBL" id="BGPR01107297">
    <property type="protein sequence ID" value="GBM79101.1"/>
    <property type="molecule type" value="Genomic_DNA"/>
</dbReference>
<reference evidence="1 2" key="1">
    <citation type="journal article" date="2019" name="Sci. Rep.">
        <title>Orb-weaving spider Araneus ventricosus genome elucidates the spidroin gene catalogue.</title>
        <authorList>
            <person name="Kono N."/>
            <person name="Nakamura H."/>
            <person name="Ohtoshi R."/>
            <person name="Moran D.A.P."/>
            <person name="Shinohara A."/>
            <person name="Yoshida Y."/>
            <person name="Fujiwara M."/>
            <person name="Mori M."/>
            <person name="Tomita M."/>
            <person name="Arakawa K."/>
        </authorList>
    </citation>
    <scope>NUCLEOTIDE SEQUENCE [LARGE SCALE GENOMIC DNA]</scope>
</reference>
<evidence type="ECO:0000313" key="2">
    <source>
        <dbReference type="Proteomes" id="UP000499080"/>
    </source>
</evidence>